<evidence type="ECO:0000256" key="8">
    <source>
        <dbReference type="ARBA" id="ARBA00023159"/>
    </source>
</evidence>
<keyword evidence="8" id="KW-0010">Activator</keyword>
<name>A0A3R7MNN0_PENVA</name>
<dbReference type="PANTHER" id="PTHR11447:SF16">
    <property type="entry name" value="P53 PROTEIN LONG FORM VARIANT 1"/>
    <property type="match status" value="1"/>
</dbReference>
<comment type="cofactor">
    <cofactor evidence="11">
        <name>Zn(2+)</name>
        <dbReference type="ChEBI" id="CHEBI:29105"/>
    </cofactor>
    <text evidence="11">Binds 1 zinc ion per subunit.</text>
</comment>
<dbReference type="InterPro" id="IPR002117">
    <property type="entry name" value="p53_tumour_suppressor"/>
</dbReference>
<dbReference type="GO" id="GO:0006915">
    <property type="term" value="P:apoptotic process"/>
    <property type="evidence" value="ECO:0007669"/>
    <property type="project" value="UniProtKB-KW"/>
</dbReference>
<dbReference type="GO" id="GO:0005634">
    <property type="term" value="C:nucleus"/>
    <property type="evidence" value="ECO:0007669"/>
    <property type="project" value="UniProtKB-SubCell"/>
</dbReference>
<keyword evidence="16" id="KW-1185">Reference proteome</keyword>
<evidence type="ECO:0000256" key="5">
    <source>
        <dbReference type="ARBA" id="ARBA00022833"/>
    </source>
</evidence>
<dbReference type="Gene3D" id="2.60.40.720">
    <property type="match status" value="1"/>
</dbReference>
<evidence type="ECO:0000256" key="10">
    <source>
        <dbReference type="ARBA" id="ARBA00023242"/>
    </source>
</evidence>
<evidence type="ECO:0000259" key="14">
    <source>
        <dbReference type="Pfam" id="PF00870"/>
    </source>
</evidence>
<feature type="domain" description="p53 DNA-binding" evidence="14">
    <location>
        <begin position="246"/>
        <end position="411"/>
    </location>
</feature>
<evidence type="ECO:0000256" key="12">
    <source>
        <dbReference type="PIRSR" id="PIRSR602117-2"/>
    </source>
</evidence>
<dbReference type="GO" id="GO:0000981">
    <property type="term" value="F:DNA-binding transcription factor activity, RNA polymerase II-specific"/>
    <property type="evidence" value="ECO:0007669"/>
    <property type="project" value="TreeGrafter"/>
</dbReference>
<sequence length="507" mass="56094">MFANNDEKIVWLTPGKGKALSSSSCRVLTFSFIAFQQENTPNDWVGNEILSLIYGNHPYTPQNTPQPTPQAIQSQPLCHQVNQPLAQTPSGFPAPSHPQTSSAPSAGTNALQVHMQYVAAEVPQQQPYSGQNQPSFRPQFPGQPLTNGGTMNSLAQPPSGNSCSPAQPVSRPGGSQALFTPFSVGGKRPSDYSEQYGAPLKCTATSPLFPQDPQGPETAREPPVAQLSQCLESTRGPPVAQFPQRNRIEGSHGFKVTFPGNSPKFIVSNIGERRHINTLMNNYITTIIHHSAGPRAWLRFFIVFSRDSETAQPVLPCRNHQNENHPYHMLEVSAGNDEARWDYDFHPSVMVRPAPASAGVYNVQLRFLCRNSCLTRKDLMLICQLERDGVVEGREVLDVKVSACPRRDVPKSSGNPPPPKMPREDRNQGSHQEGCLGLGESMDTVPVPALPASANVLEQAFSQAQDFGIHSARLHYIGQRFRELHPEEYEDVERQFNDLWDSRMQKY</sequence>
<proteinExistence type="inferred from homology"/>
<evidence type="ECO:0000256" key="13">
    <source>
        <dbReference type="SAM" id="MobiDB-lite"/>
    </source>
</evidence>
<feature type="compositionally biased region" description="Polar residues" evidence="13">
    <location>
        <begin position="97"/>
        <end position="106"/>
    </location>
</feature>
<keyword evidence="9" id="KW-0804">Transcription</keyword>
<keyword evidence="6" id="KW-0805">Transcription regulation</keyword>
<dbReference type="GO" id="GO:0000978">
    <property type="term" value="F:RNA polymerase II cis-regulatory region sequence-specific DNA binding"/>
    <property type="evidence" value="ECO:0007669"/>
    <property type="project" value="TreeGrafter"/>
</dbReference>
<dbReference type="InterPro" id="IPR011615">
    <property type="entry name" value="p53_DNA-bd"/>
</dbReference>
<feature type="region of interest" description="Disordered" evidence="13">
    <location>
        <begin position="83"/>
        <end position="106"/>
    </location>
</feature>
<gene>
    <name evidence="15" type="ORF">C7M84_015731</name>
</gene>
<dbReference type="InterPro" id="IPR008967">
    <property type="entry name" value="p53-like_TF_DNA-bd_sf"/>
</dbReference>
<evidence type="ECO:0000313" key="16">
    <source>
        <dbReference type="Proteomes" id="UP000283509"/>
    </source>
</evidence>
<evidence type="ECO:0000256" key="6">
    <source>
        <dbReference type="ARBA" id="ARBA00023015"/>
    </source>
</evidence>
<evidence type="ECO:0000313" key="15">
    <source>
        <dbReference type="EMBL" id="ROT66269.1"/>
    </source>
</evidence>
<evidence type="ECO:0000256" key="11">
    <source>
        <dbReference type="PIRSR" id="PIRSR602117-1"/>
    </source>
</evidence>
<dbReference type="Pfam" id="PF00870">
    <property type="entry name" value="P53"/>
    <property type="match status" value="1"/>
</dbReference>
<feature type="site" description="Interaction with DNA" evidence="12">
    <location>
        <position position="264"/>
    </location>
</feature>
<feature type="region of interest" description="Disordered" evidence="13">
    <location>
        <begin position="125"/>
        <end position="225"/>
    </location>
</feature>
<dbReference type="PANTHER" id="PTHR11447">
    <property type="entry name" value="CELLULAR TUMOR ANTIGEN P53"/>
    <property type="match status" value="1"/>
</dbReference>
<dbReference type="EMBL" id="QCYY01002965">
    <property type="protein sequence ID" value="ROT66269.1"/>
    <property type="molecule type" value="Genomic_DNA"/>
</dbReference>
<dbReference type="AlphaFoldDB" id="A0A3R7MNN0"/>
<keyword evidence="7" id="KW-0238">DNA-binding</keyword>
<evidence type="ECO:0000256" key="1">
    <source>
        <dbReference type="ARBA" id="ARBA00004123"/>
    </source>
</evidence>
<keyword evidence="5 11" id="KW-0862">Zinc</keyword>
<comment type="similarity">
    <text evidence="2">Belongs to the p53 family.</text>
</comment>
<keyword evidence="10" id="KW-0539">Nucleus</keyword>
<keyword evidence="3" id="KW-0053">Apoptosis</keyword>
<feature type="compositionally biased region" description="Polar residues" evidence="13">
    <location>
        <begin position="144"/>
        <end position="167"/>
    </location>
</feature>
<feature type="region of interest" description="Disordered" evidence="13">
    <location>
        <begin position="405"/>
        <end position="435"/>
    </location>
</feature>
<organism evidence="15 16">
    <name type="scientific">Penaeus vannamei</name>
    <name type="common">Whiteleg shrimp</name>
    <name type="synonym">Litopenaeus vannamei</name>
    <dbReference type="NCBI Taxonomy" id="6689"/>
    <lineage>
        <taxon>Eukaryota</taxon>
        <taxon>Metazoa</taxon>
        <taxon>Ecdysozoa</taxon>
        <taxon>Arthropoda</taxon>
        <taxon>Crustacea</taxon>
        <taxon>Multicrustacea</taxon>
        <taxon>Malacostraca</taxon>
        <taxon>Eumalacostraca</taxon>
        <taxon>Eucarida</taxon>
        <taxon>Decapoda</taxon>
        <taxon>Dendrobranchiata</taxon>
        <taxon>Penaeoidea</taxon>
        <taxon>Penaeidae</taxon>
        <taxon>Penaeus</taxon>
    </lineage>
</organism>
<evidence type="ECO:0000256" key="4">
    <source>
        <dbReference type="ARBA" id="ARBA00022723"/>
    </source>
</evidence>
<feature type="binding site" evidence="11">
    <location>
        <position position="320"/>
    </location>
    <ligand>
        <name>Zn(2+)</name>
        <dbReference type="ChEBI" id="CHEBI:29105"/>
    </ligand>
</feature>
<dbReference type="OrthoDB" id="5915660at2759"/>
<reference evidence="15 16" key="1">
    <citation type="submission" date="2018-04" db="EMBL/GenBank/DDBJ databases">
        <authorList>
            <person name="Zhang X."/>
            <person name="Yuan J."/>
            <person name="Li F."/>
            <person name="Xiang J."/>
        </authorList>
    </citation>
    <scope>NUCLEOTIDE SEQUENCE [LARGE SCALE GENOMIC DNA]</scope>
    <source>
        <tissue evidence="15">Muscle</tissue>
    </source>
</reference>
<evidence type="ECO:0000256" key="3">
    <source>
        <dbReference type="ARBA" id="ARBA00022703"/>
    </source>
</evidence>
<dbReference type="SUPFAM" id="SSF49417">
    <property type="entry name" value="p53-like transcription factors"/>
    <property type="match status" value="1"/>
</dbReference>
<accession>A0A3R7MNN0</accession>
<evidence type="ECO:0000256" key="9">
    <source>
        <dbReference type="ARBA" id="ARBA00023163"/>
    </source>
</evidence>
<feature type="binding site" evidence="11">
    <location>
        <position position="373"/>
    </location>
    <ligand>
        <name>Zn(2+)</name>
        <dbReference type="ChEBI" id="CHEBI:29105"/>
    </ligand>
</feature>
<comment type="caution">
    <text evidence="15">The sequence shown here is derived from an EMBL/GenBank/DDBJ whole genome shotgun (WGS) entry which is preliminary data.</text>
</comment>
<dbReference type="InterPro" id="IPR012346">
    <property type="entry name" value="p53/RUNT-type_TF_DNA-bd_sf"/>
</dbReference>
<evidence type="ECO:0000256" key="2">
    <source>
        <dbReference type="ARBA" id="ARBA00006167"/>
    </source>
</evidence>
<feature type="compositionally biased region" description="Polar residues" evidence="13">
    <location>
        <begin position="125"/>
        <end position="136"/>
    </location>
</feature>
<reference evidence="15 16" key="2">
    <citation type="submission" date="2019-01" db="EMBL/GenBank/DDBJ databases">
        <title>The decoding of complex shrimp genome reveals the adaptation for benthos swimmer, frequently molting mechanism and breeding impact on genome.</title>
        <authorList>
            <person name="Sun Y."/>
            <person name="Gao Y."/>
            <person name="Yu Y."/>
        </authorList>
    </citation>
    <scope>NUCLEOTIDE SEQUENCE [LARGE SCALE GENOMIC DNA]</scope>
    <source>
        <tissue evidence="15">Muscle</tissue>
    </source>
</reference>
<protein>
    <submittedName>
        <fullName evidence="15">Putative p63-like transcription factor isoform X1</fullName>
    </submittedName>
</protein>
<feature type="binding site" evidence="11">
    <location>
        <position position="369"/>
    </location>
    <ligand>
        <name>Zn(2+)</name>
        <dbReference type="ChEBI" id="CHEBI:29105"/>
    </ligand>
</feature>
<feature type="binding site" evidence="11">
    <location>
        <position position="317"/>
    </location>
    <ligand>
        <name>Zn(2+)</name>
        <dbReference type="ChEBI" id="CHEBI:29105"/>
    </ligand>
</feature>
<dbReference type="GO" id="GO:0046872">
    <property type="term" value="F:metal ion binding"/>
    <property type="evidence" value="ECO:0007669"/>
    <property type="project" value="UniProtKB-KW"/>
</dbReference>
<keyword evidence="4 11" id="KW-0479">Metal-binding</keyword>
<evidence type="ECO:0000256" key="7">
    <source>
        <dbReference type="ARBA" id="ARBA00023125"/>
    </source>
</evidence>
<dbReference type="Proteomes" id="UP000283509">
    <property type="component" value="Unassembled WGS sequence"/>
</dbReference>
<comment type="subcellular location">
    <subcellularLocation>
        <location evidence="1">Nucleus</location>
    </subcellularLocation>
</comment>